<dbReference type="Proteomes" id="UP000033072">
    <property type="component" value="Chromosome"/>
</dbReference>
<keyword evidence="2" id="KW-1185">Reference proteome</keyword>
<accession>A0A0E3S6M1</accession>
<dbReference type="HOGENOM" id="CLU_1922836_0_0_2"/>
<dbReference type="RefSeq" id="WP_232308749.1">
    <property type="nucleotide sequence ID" value="NZ_CP009515.1"/>
</dbReference>
<name>A0A0E3S6M1_9EURY</name>
<organism evidence="1 2">
    <name type="scientific">Methanosarcina lacustris Z-7289</name>
    <dbReference type="NCBI Taxonomy" id="1434111"/>
    <lineage>
        <taxon>Archaea</taxon>
        <taxon>Methanobacteriati</taxon>
        <taxon>Methanobacteriota</taxon>
        <taxon>Stenosarchaea group</taxon>
        <taxon>Methanomicrobia</taxon>
        <taxon>Methanosarcinales</taxon>
        <taxon>Methanosarcinaceae</taxon>
        <taxon>Methanosarcina</taxon>
    </lineage>
</organism>
<dbReference type="GeneID" id="24806142"/>
<evidence type="ECO:0008006" key="3">
    <source>
        <dbReference type="Google" id="ProtNLM"/>
    </source>
</evidence>
<dbReference type="PANTHER" id="PTHR43075">
    <property type="entry name" value="FORMATE LYASE ACTIVATING ENZYME, PUTATIVE (AFU_ORTHOLOGUE AFUA_2G15630)-RELATED"/>
    <property type="match status" value="1"/>
</dbReference>
<dbReference type="PATRIC" id="fig|1434111.4.peg.1828"/>
<dbReference type="AlphaFoldDB" id="A0A0E3S6M1"/>
<sequence length="143" mass="16512">MSVNTPVVWNSNMYHSKEIAEILEGVVDVYLGDFKYGNDKCALEYSQVKNYMEVVQPNFEFAYKTAEILLLHLVLPGHLDCCTRPITEWVAGNIPQIRFNLMFQYRPCYRAMEYPDLGRQLTLEEETDAIDIVRGVGIEDLLI</sequence>
<evidence type="ECO:0000313" key="2">
    <source>
        <dbReference type="Proteomes" id="UP000033072"/>
    </source>
</evidence>
<dbReference type="InterPro" id="IPR040085">
    <property type="entry name" value="MJ0674-like"/>
</dbReference>
<dbReference type="STRING" id="1434111.MSLAZ_1392"/>
<protein>
    <recommendedName>
        <fullName evidence="3">[Formate-C-acetyltransferase]-activating enzyme</fullName>
    </recommendedName>
</protein>
<proteinExistence type="predicted"/>
<evidence type="ECO:0000313" key="1">
    <source>
        <dbReference type="EMBL" id="AKB74653.1"/>
    </source>
</evidence>
<dbReference type="KEGG" id="mls:MSLAZ_1392"/>
<gene>
    <name evidence="1" type="ORF">MSLAZ_1392</name>
</gene>
<dbReference type="EMBL" id="CP009515">
    <property type="protein sequence ID" value="AKB74653.1"/>
    <property type="molecule type" value="Genomic_DNA"/>
</dbReference>
<dbReference type="PANTHER" id="PTHR43075:SF1">
    <property type="entry name" value="FORMATE LYASE ACTIVATING ENZYME, PUTATIVE (AFU_ORTHOLOGUE AFUA_2G15630)-RELATED"/>
    <property type="match status" value="1"/>
</dbReference>
<reference evidence="1 2" key="1">
    <citation type="submission" date="2014-07" db="EMBL/GenBank/DDBJ databases">
        <title>Methanogenic archaea and the global carbon cycle.</title>
        <authorList>
            <person name="Henriksen J.R."/>
            <person name="Luke J."/>
            <person name="Reinhart S."/>
            <person name="Benedict M.N."/>
            <person name="Youngblut N.D."/>
            <person name="Metcalf M.E."/>
            <person name="Whitaker R.J."/>
            <person name="Metcalf W.W."/>
        </authorList>
    </citation>
    <scope>NUCLEOTIDE SEQUENCE [LARGE SCALE GENOMIC DNA]</scope>
    <source>
        <strain evidence="1 2">Z-7289</strain>
    </source>
</reference>